<sequence length="267" mass="29197">MESTEDEPYFAAIAAGGLGTRRSDWSRYLPKEYFPVEGRPGIVLLLEEVAELGNVQAAMVHHPYYSPFAAWASRVLNMPDAYDRMTGAARPTRTSTRISVDLIAQHGPYSDITSVLNADDHLGRPGALYVLYSDNLYPDANPVRLLRGSAAETAVIARPYTRDQAARRGVLVCDNGYVLRVVEKPDGPTAQELETRHGSGNLALLEGRVRAGRAFLDYLHAYRCPRGTADEPKLSLALSSYAQTAPVRIRRIDTPVTDLGAPLPSAC</sequence>
<proteinExistence type="predicted"/>
<dbReference type="InterPro" id="IPR005835">
    <property type="entry name" value="NTP_transferase_dom"/>
</dbReference>
<dbReference type="SUPFAM" id="SSF53448">
    <property type="entry name" value="Nucleotide-diphospho-sugar transferases"/>
    <property type="match status" value="1"/>
</dbReference>
<evidence type="ECO:0000259" key="1">
    <source>
        <dbReference type="Pfam" id="PF00483"/>
    </source>
</evidence>
<evidence type="ECO:0000313" key="3">
    <source>
        <dbReference type="Proteomes" id="UP000578077"/>
    </source>
</evidence>
<keyword evidence="3" id="KW-1185">Reference proteome</keyword>
<gene>
    <name evidence="2" type="ORF">HNR25_002228</name>
</gene>
<dbReference type="Proteomes" id="UP000578077">
    <property type="component" value="Unassembled WGS sequence"/>
</dbReference>
<dbReference type="AlphaFoldDB" id="A0A841E3Q4"/>
<dbReference type="InterPro" id="IPR029044">
    <property type="entry name" value="Nucleotide-diphossugar_trans"/>
</dbReference>
<protein>
    <submittedName>
        <fullName evidence="2">NDP-sugar pyrophosphorylase family protein</fullName>
    </submittedName>
</protein>
<reference evidence="2 3" key="1">
    <citation type="submission" date="2020-08" db="EMBL/GenBank/DDBJ databases">
        <title>Sequencing the genomes of 1000 actinobacteria strains.</title>
        <authorList>
            <person name="Klenk H.-P."/>
        </authorList>
    </citation>
    <scope>NUCLEOTIDE SEQUENCE [LARGE SCALE GENOMIC DNA]</scope>
    <source>
        <strain evidence="2 3">DSM 44593</strain>
    </source>
</reference>
<dbReference type="EMBL" id="JACHLY010000001">
    <property type="protein sequence ID" value="MBB5998477.1"/>
    <property type="molecule type" value="Genomic_DNA"/>
</dbReference>
<accession>A0A841E3Q4</accession>
<dbReference type="Pfam" id="PF00483">
    <property type="entry name" value="NTP_transferase"/>
    <property type="match status" value="1"/>
</dbReference>
<dbReference type="RefSeq" id="WP_184634742.1">
    <property type="nucleotide sequence ID" value="NZ_BAABKT010000007.1"/>
</dbReference>
<dbReference type="Gene3D" id="3.90.550.10">
    <property type="entry name" value="Spore Coat Polysaccharide Biosynthesis Protein SpsA, Chain A"/>
    <property type="match status" value="1"/>
</dbReference>
<feature type="domain" description="Nucleotidyl transferase" evidence="1">
    <location>
        <begin position="13"/>
        <end position="192"/>
    </location>
</feature>
<evidence type="ECO:0000313" key="2">
    <source>
        <dbReference type="EMBL" id="MBB5998477.1"/>
    </source>
</evidence>
<comment type="caution">
    <text evidence="2">The sequence shown here is derived from an EMBL/GenBank/DDBJ whole genome shotgun (WGS) entry which is preliminary data.</text>
</comment>
<name>A0A841E3Q4_9ACTN</name>
<organism evidence="2 3">
    <name type="scientific">Streptomonospora salina</name>
    <dbReference type="NCBI Taxonomy" id="104205"/>
    <lineage>
        <taxon>Bacteria</taxon>
        <taxon>Bacillati</taxon>
        <taxon>Actinomycetota</taxon>
        <taxon>Actinomycetes</taxon>
        <taxon>Streptosporangiales</taxon>
        <taxon>Nocardiopsidaceae</taxon>
        <taxon>Streptomonospora</taxon>
    </lineage>
</organism>